<comment type="catalytic activity">
    <reaction evidence="1">
        <text>ATP + protein L-histidine = ADP + protein N-phospho-L-histidine.</text>
        <dbReference type="EC" id="2.7.13.3"/>
    </reaction>
</comment>
<evidence type="ECO:0000259" key="10">
    <source>
        <dbReference type="PROSITE" id="PS50894"/>
    </source>
</evidence>
<dbReference type="InterPro" id="IPR011006">
    <property type="entry name" value="CheY-like_superfamily"/>
</dbReference>
<evidence type="ECO:0000256" key="2">
    <source>
        <dbReference type="ARBA" id="ARBA00012438"/>
    </source>
</evidence>
<accession>A0ABQ2YXF3</accession>
<proteinExistence type="predicted"/>
<sequence>MKSSDSLRFKLTSCAAVVFFLSAIIVGGIIYYRHQLEMVANKLMEDVVWVTYQFDREVRELRMALIDASVTDLDAMLLRYEILYSRTHLFRRGQVAEFVNTYDVASDELREAIALVEALDSQFLALAGRQDLLTTTLRAGLAEQLVTLQQLTETILLECNAQVASMKVDERETLLLLYAAVLVLILLIMSTGSVLVMALIKESRERADKANMLKAQSRELAQAVANAEAASQAKSEFMAVMSHEIRTPLNGVVGVADLLSDESMSQQGHQYVQVLKESASGLQAVINDILDYTKLEAGSLDLDRRPFDLKAFLDQLCAGYRLRSENDDLRFHCQLDSRLPDHVEGDVNRLRQVLMNLLNNAFKFTTEGIIVLKVAAEAEGGVKFTVSDTGCGIDASQQHRLFEPFSQVDTSIARRHEGTGLGLAICQRLVTAMGGNIGMESQLGLGSRFWFEIPLPGVEHEVSEGVSKITNGDRLPPWRVLVVEDNPINQTLARAMLEQLGQLVIVAGNGQEALETLNAERCDVVLMDMQMPVLDGLETTRRWRAQESQGHLPIIAMTANVMPEDRECCFEAGMDDIICKPFKREDLRRILTQYMDEFVGDATPSGSDRSLSDPMPLDTPHDKRVVRLPEPGIAPKSNSTAVSLSTSDVLDPEIVAELQESLDREVIEGLFSTYLTRLGARQANMQVMLEQGDRDSLRQAAHSLKGASSSLGCAAMARAASSLEQLALHDDVSSLQRRMAELETLKTLTRDSLKSARLLTS</sequence>
<feature type="transmembrane region" description="Helical" evidence="7">
    <location>
        <begin position="175"/>
        <end position="200"/>
    </location>
</feature>
<keyword evidence="7" id="KW-0812">Transmembrane</keyword>
<evidence type="ECO:0000313" key="11">
    <source>
        <dbReference type="EMBL" id="GGX98441.1"/>
    </source>
</evidence>
<evidence type="ECO:0000256" key="3">
    <source>
        <dbReference type="ARBA" id="ARBA00022553"/>
    </source>
</evidence>
<dbReference type="InterPro" id="IPR008207">
    <property type="entry name" value="Sig_transdc_His_kin_Hpt_dom"/>
</dbReference>
<dbReference type="PANTHER" id="PTHR45339">
    <property type="entry name" value="HYBRID SIGNAL TRANSDUCTION HISTIDINE KINASE J"/>
    <property type="match status" value="1"/>
</dbReference>
<dbReference type="PRINTS" id="PR00344">
    <property type="entry name" value="BCTRLSENSOR"/>
</dbReference>
<feature type="domain" description="Response regulatory" evidence="9">
    <location>
        <begin position="479"/>
        <end position="595"/>
    </location>
</feature>
<keyword evidence="7" id="KW-1133">Transmembrane helix</keyword>
<keyword evidence="7" id="KW-0472">Membrane</keyword>
<dbReference type="EC" id="2.7.13.3" evidence="2"/>
<evidence type="ECO:0000256" key="5">
    <source>
        <dbReference type="PROSITE-ProRule" id="PRU00110"/>
    </source>
</evidence>
<evidence type="ECO:0000313" key="12">
    <source>
        <dbReference type="Proteomes" id="UP000653056"/>
    </source>
</evidence>
<keyword evidence="3 6" id="KW-0597">Phosphoprotein</keyword>
<gene>
    <name evidence="11" type="ORF">GCM10007160_27470</name>
</gene>
<dbReference type="InterPro" id="IPR003594">
    <property type="entry name" value="HATPase_dom"/>
</dbReference>
<dbReference type="Pfam" id="PF01627">
    <property type="entry name" value="Hpt"/>
    <property type="match status" value="1"/>
</dbReference>
<dbReference type="Proteomes" id="UP000653056">
    <property type="component" value="Unassembled WGS sequence"/>
</dbReference>
<dbReference type="InterPro" id="IPR036641">
    <property type="entry name" value="HPT_dom_sf"/>
</dbReference>
<dbReference type="InterPro" id="IPR005467">
    <property type="entry name" value="His_kinase_dom"/>
</dbReference>
<protein>
    <recommendedName>
        <fullName evidence="2">histidine kinase</fullName>
        <ecNumber evidence="2">2.7.13.3</ecNumber>
    </recommendedName>
</protein>
<dbReference type="Pfam" id="PF02518">
    <property type="entry name" value="HATPase_c"/>
    <property type="match status" value="1"/>
</dbReference>
<dbReference type="PANTHER" id="PTHR45339:SF5">
    <property type="entry name" value="HISTIDINE KINASE"/>
    <property type="match status" value="1"/>
</dbReference>
<dbReference type="InterPro" id="IPR004358">
    <property type="entry name" value="Sig_transdc_His_kin-like_C"/>
</dbReference>
<dbReference type="InterPro" id="IPR036890">
    <property type="entry name" value="HATPase_C_sf"/>
</dbReference>
<dbReference type="CDD" id="cd00082">
    <property type="entry name" value="HisKA"/>
    <property type="match status" value="1"/>
</dbReference>
<name>A0ABQ2YXF3_9GAMM</name>
<dbReference type="PROSITE" id="PS50110">
    <property type="entry name" value="RESPONSE_REGULATORY"/>
    <property type="match status" value="1"/>
</dbReference>
<dbReference type="SMART" id="SM00387">
    <property type="entry name" value="HATPase_c"/>
    <property type="match status" value="1"/>
</dbReference>
<dbReference type="SUPFAM" id="SSF47226">
    <property type="entry name" value="Histidine-containing phosphotransfer domain, HPT domain"/>
    <property type="match status" value="1"/>
</dbReference>
<evidence type="ECO:0000256" key="1">
    <source>
        <dbReference type="ARBA" id="ARBA00000085"/>
    </source>
</evidence>
<dbReference type="PROSITE" id="PS50894">
    <property type="entry name" value="HPT"/>
    <property type="match status" value="1"/>
</dbReference>
<dbReference type="Gene3D" id="1.20.120.160">
    <property type="entry name" value="HPT domain"/>
    <property type="match status" value="1"/>
</dbReference>
<dbReference type="Pfam" id="PF00512">
    <property type="entry name" value="HisKA"/>
    <property type="match status" value="1"/>
</dbReference>
<evidence type="ECO:0000256" key="4">
    <source>
        <dbReference type="ARBA" id="ARBA00023012"/>
    </source>
</evidence>
<dbReference type="InterPro" id="IPR001789">
    <property type="entry name" value="Sig_transdc_resp-reg_receiver"/>
</dbReference>
<feature type="modified residue" description="4-aspartylphosphate" evidence="6">
    <location>
        <position position="528"/>
    </location>
</feature>
<feature type="transmembrane region" description="Helical" evidence="7">
    <location>
        <begin position="12"/>
        <end position="32"/>
    </location>
</feature>
<dbReference type="Gene3D" id="3.40.50.2300">
    <property type="match status" value="1"/>
</dbReference>
<evidence type="ECO:0000256" key="7">
    <source>
        <dbReference type="SAM" id="Phobius"/>
    </source>
</evidence>
<feature type="modified residue" description="Phosphohistidine" evidence="5">
    <location>
        <position position="702"/>
    </location>
</feature>
<evidence type="ECO:0000256" key="6">
    <source>
        <dbReference type="PROSITE-ProRule" id="PRU00169"/>
    </source>
</evidence>
<dbReference type="Gene3D" id="1.10.287.130">
    <property type="match status" value="1"/>
</dbReference>
<dbReference type="CDD" id="cd16922">
    <property type="entry name" value="HATPase_EvgS-ArcB-TorS-like"/>
    <property type="match status" value="1"/>
</dbReference>
<reference evidence="12" key="1">
    <citation type="journal article" date="2019" name="Int. J. Syst. Evol. Microbiol.">
        <title>The Global Catalogue of Microorganisms (GCM) 10K type strain sequencing project: providing services to taxonomists for standard genome sequencing and annotation.</title>
        <authorList>
            <consortium name="The Broad Institute Genomics Platform"/>
            <consortium name="The Broad Institute Genome Sequencing Center for Infectious Disease"/>
            <person name="Wu L."/>
            <person name="Ma J."/>
        </authorList>
    </citation>
    <scope>NUCLEOTIDE SEQUENCE [LARGE SCALE GENOMIC DNA]</scope>
    <source>
        <strain evidence="12">KCTC 22228</strain>
    </source>
</reference>
<dbReference type="InterPro" id="IPR036097">
    <property type="entry name" value="HisK_dim/P_sf"/>
</dbReference>
<dbReference type="PROSITE" id="PS50109">
    <property type="entry name" value="HIS_KIN"/>
    <property type="match status" value="1"/>
</dbReference>
<dbReference type="InterPro" id="IPR003661">
    <property type="entry name" value="HisK_dim/P_dom"/>
</dbReference>
<keyword evidence="12" id="KW-1185">Reference proteome</keyword>
<dbReference type="SMART" id="SM00448">
    <property type="entry name" value="REC"/>
    <property type="match status" value="1"/>
</dbReference>
<organism evidence="11 12">
    <name type="scientific">Litchfieldella qijiaojingensis</name>
    <dbReference type="NCBI Taxonomy" id="980347"/>
    <lineage>
        <taxon>Bacteria</taxon>
        <taxon>Pseudomonadati</taxon>
        <taxon>Pseudomonadota</taxon>
        <taxon>Gammaproteobacteria</taxon>
        <taxon>Oceanospirillales</taxon>
        <taxon>Halomonadaceae</taxon>
        <taxon>Litchfieldella</taxon>
    </lineage>
</organism>
<dbReference type="SUPFAM" id="SSF47384">
    <property type="entry name" value="Homodimeric domain of signal transducing histidine kinase"/>
    <property type="match status" value="1"/>
</dbReference>
<keyword evidence="4" id="KW-0902">Two-component regulatory system</keyword>
<evidence type="ECO:0000259" key="9">
    <source>
        <dbReference type="PROSITE" id="PS50110"/>
    </source>
</evidence>
<dbReference type="EMBL" id="BMXS01000014">
    <property type="protein sequence ID" value="GGX98441.1"/>
    <property type="molecule type" value="Genomic_DNA"/>
</dbReference>
<dbReference type="SUPFAM" id="SSF55874">
    <property type="entry name" value="ATPase domain of HSP90 chaperone/DNA topoisomerase II/histidine kinase"/>
    <property type="match status" value="1"/>
</dbReference>
<evidence type="ECO:0000259" key="8">
    <source>
        <dbReference type="PROSITE" id="PS50109"/>
    </source>
</evidence>
<feature type="domain" description="Histidine kinase" evidence="8">
    <location>
        <begin position="240"/>
        <end position="457"/>
    </location>
</feature>
<dbReference type="SMART" id="SM00388">
    <property type="entry name" value="HisKA"/>
    <property type="match status" value="1"/>
</dbReference>
<dbReference type="Gene3D" id="3.30.565.10">
    <property type="entry name" value="Histidine kinase-like ATPase, C-terminal domain"/>
    <property type="match status" value="1"/>
</dbReference>
<comment type="caution">
    <text evidence="11">The sequence shown here is derived from an EMBL/GenBank/DDBJ whole genome shotgun (WGS) entry which is preliminary data.</text>
</comment>
<dbReference type="RefSeq" id="WP_189470144.1">
    <property type="nucleotide sequence ID" value="NZ_BMXS01000014.1"/>
</dbReference>
<dbReference type="SUPFAM" id="SSF52172">
    <property type="entry name" value="CheY-like"/>
    <property type="match status" value="1"/>
</dbReference>
<dbReference type="CDD" id="cd17546">
    <property type="entry name" value="REC_hyHK_CKI1_RcsC-like"/>
    <property type="match status" value="1"/>
</dbReference>
<dbReference type="Pfam" id="PF00072">
    <property type="entry name" value="Response_reg"/>
    <property type="match status" value="1"/>
</dbReference>
<feature type="domain" description="HPt" evidence="10">
    <location>
        <begin position="663"/>
        <end position="761"/>
    </location>
</feature>